<organism evidence="2">
    <name type="scientific">marine sediment metagenome</name>
    <dbReference type="NCBI Taxonomy" id="412755"/>
    <lineage>
        <taxon>unclassified sequences</taxon>
        <taxon>metagenomes</taxon>
        <taxon>ecological metagenomes</taxon>
    </lineage>
</organism>
<evidence type="ECO:0000256" key="1">
    <source>
        <dbReference type="SAM" id="MobiDB-lite"/>
    </source>
</evidence>
<reference evidence="2" key="1">
    <citation type="journal article" date="2015" name="Nature">
        <title>Complex archaea that bridge the gap between prokaryotes and eukaryotes.</title>
        <authorList>
            <person name="Spang A."/>
            <person name="Saw J.H."/>
            <person name="Jorgensen S.L."/>
            <person name="Zaremba-Niedzwiedzka K."/>
            <person name="Martijn J."/>
            <person name="Lind A.E."/>
            <person name="van Eijk R."/>
            <person name="Schleper C."/>
            <person name="Guy L."/>
            <person name="Ettema T.J."/>
        </authorList>
    </citation>
    <scope>NUCLEOTIDE SEQUENCE</scope>
</reference>
<comment type="caution">
    <text evidence="2">The sequence shown here is derived from an EMBL/GenBank/DDBJ whole genome shotgun (WGS) entry which is preliminary data.</text>
</comment>
<gene>
    <name evidence="2" type="ORF">LCGC14_2125610</name>
</gene>
<proteinExistence type="predicted"/>
<evidence type="ECO:0000313" key="2">
    <source>
        <dbReference type="EMBL" id="KKL68378.1"/>
    </source>
</evidence>
<protein>
    <submittedName>
        <fullName evidence="2">Uncharacterized protein</fullName>
    </submittedName>
</protein>
<accession>A0A0F9E2X4</accession>
<name>A0A0F9E2X4_9ZZZZ</name>
<dbReference type="AlphaFoldDB" id="A0A0F9E2X4"/>
<dbReference type="EMBL" id="LAZR01026548">
    <property type="protein sequence ID" value="KKL68378.1"/>
    <property type="molecule type" value="Genomic_DNA"/>
</dbReference>
<feature type="region of interest" description="Disordered" evidence="1">
    <location>
        <begin position="236"/>
        <end position="258"/>
    </location>
</feature>
<sequence>MATQKQRDSGKKAKADGHKYEDRLVANGLTINGEQCKFIKSTNRTSKKDGDLIVDGRKDPCSLKKTATGWQLGDHAHMIYIKIVESAGGTSPSEDVKFVLQLYTGRDPVLNKNMTFDQIEKFVKEFTKEKIILTNPANLEKDQGRLIPSTIIKHFPDKWRALETWIDTNKHIIIDFVVKRGTSDDPDNWAEYFIFESYGRIKMDDILPHLYKGKVGLKHDQETSIWLSDTIKWQRKSGGGKYEKGPNKGKRKTAHSSLLTRMGDPELKELLNKNKIKMLKCNK</sequence>